<evidence type="ECO:0000259" key="1">
    <source>
        <dbReference type="SMART" id="SM00834"/>
    </source>
</evidence>
<evidence type="ECO:0000313" key="3">
    <source>
        <dbReference type="Proteomes" id="UP000183974"/>
    </source>
</evidence>
<organism evidence="2 3">
    <name type="scientific">Roseovarius pacificus</name>
    <dbReference type="NCBI Taxonomy" id="337701"/>
    <lineage>
        <taxon>Bacteria</taxon>
        <taxon>Pseudomonadati</taxon>
        <taxon>Pseudomonadota</taxon>
        <taxon>Alphaproteobacteria</taxon>
        <taxon>Rhodobacterales</taxon>
        <taxon>Roseobacteraceae</taxon>
        <taxon>Roseovarius</taxon>
    </lineage>
</organism>
<reference evidence="2 3" key="1">
    <citation type="submission" date="2016-11" db="EMBL/GenBank/DDBJ databases">
        <authorList>
            <person name="Jaros S."/>
            <person name="Januszkiewicz K."/>
            <person name="Wedrychowicz H."/>
        </authorList>
    </citation>
    <scope>NUCLEOTIDE SEQUENCE [LARGE SCALE GENOMIC DNA]</scope>
    <source>
        <strain evidence="2 3">DSM 29589</strain>
    </source>
</reference>
<dbReference type="OrthoDB" id="9813321at2"/>
<protein>
    <submittedName>
        <fullName evidence="2">Putative regulatory protein, FmdB family</fullName>
    </submittedName>
</protein>
<accession>A0A1M7K3V0</accession>
<dbReference type="RefSeq" id="WP_073037873.1">
    <property type="nucleotide sequence ID" value="NZ_BMLR01000023.1"/>
</dbReference>
<dbReference type="InterPro" id="IPR013429">
    <property type="entry name" value="Regulatory_FmdB_Zinc_ribbon"/>
</dbReference>
<sequence>MPIYTFRCDDCDAGREVMAEYREAEALELMCFACGGTMRRAPVMTLNVIGPAIQARKAEKAHEEKAYFAKACGHKYACHCGVKLTRQNPFKQDIRAAHGFTDDA</sequence>
<feature type="domain" description="Putative regulatory protein FmdB zinc ribbon" evidence="1">
    <location>
        <begin position="1"/>
        <end position="43"/>
    </location>
</feature>
<dbReference type="STRING" id="337701.SAMN05444398_12432"/>
<dbReference type="SMART" id="SM00834">
    <property type="entry name" value="CxxC_CXXC_SSSS"/>
    <property type="match status" value="1"/>
</dbReference>
<evidence type="ECO:0000313" key="2">
    <source>
        <dbReference type="EMBL" id="SHM59959.1"/>
    </source>
</evidence>
<dbReference type="AlphaFoldDB" id="A0A1M7K3V0"/>
<gene>
    <name evidence="2" type="ORF">SAMN05444398_12432</name>
</gene>
<dbReference type="Proteomes" id="UP000183974">
    <property type="component" value="Unassembled WGS sequence"/>
</dbReference>
<name>A0A1M7K3V0_9RHOB</name>
<dbReference type="EMBL" id="FRBR01000024">
    <property type="protein sequence ID" value="SHM59959.1"/>
    <property type="molecule type" value="Genomic_DNA"/>
</dbReference>
<keyword evidence="3" id="KW-1185">Reference proteome</keyword>
<proteinExistence type="predicted"/>